<gene>
    <name evidence="3" type="primary">Aste57867_3302</name>
    <name evidence="2" type="ORF">As57867_003292</name>
    <name evidence="3" type="ORF">ASTE57867_3302</name>
</gene>
<reference evidence="3 4" key="1">
    <citation type="submission" date="2019-03" db="EMBL/GenBank/DDBJ databases">
        <authorList>
            <person name="Gaulin E."/>
            <person name="Dumas B."/>
        </authorList>
    </citation>
    <scope>NUCLEOTIDE SEQUENCE [LARGE SCALE GENOMIC DNA]</scope>
    <source>
        <strain evidence="3">CBS 568.67</strain>
    </source>
</reference>
<proteinExistence type="predicted"/>
<evidence type="ECO:0000313" key="2">
    <source>
        <dbReference type="EMBL" id="KAF0715595.1"/>
    </source>
</evidence>
<dbReference type="Proteomes" id="UP000332933">
    <property type="component" value="Unassembled WGS sequence"/>
</dbReference>
<keyword evidence="4" id="KW-1185">Reference proteome</keyword>
<evidence type="ECO:0000313" key="3">
    <source>
        <dbReference type="EMBL" id="VFT80472.1"/>
    </source>
</evidence>
<feature type="transmembrane region" description="Helical" evidence="1">
    <location>
        <begin position="58"/>
        <end position="78"/>
    </location>
</feature>
<feature type="transmembrane region" description="Helical" evidence="1">
    <location>
        <begin position="12"/>
        <end position="38"/>
    </location>
</feature>
<keyword evidence="1" id="KW-0472">Membrane</keyword>
<evidence type="ECO:0000256" key="1">
    <source>
        <dbReference type="SAM" id="Phobius"/>
    </source>
</evidence>
<dbReference type="AlphaFoldDB" id="A0A485KEV9"/>
<dbReference type="EMBL" id="VJMH01000549">
    <property type="protein sequence ID" value="KAF0715595.1"/>
    <property type="molecule type" value="Genomic_DNA"/>
</dbReference>
<organism evidence="3 4">
    <name type="scientific">Aphanomyces stellatus</name>
    <dbReference type="NCBI Taxonomy" id="120398"/>
    <lineage>
        <taxon>Eukaryota</taxon>
        <taxon>Sar</taxon>
        <taxon>Stramenopiles</taxon>
        <taxon>Oomycota</taxon>
        <taxon>Saprolegniomycetes</taxon>
        <taxon>Saprolegniales</taxon>
        <taxon>Verrucalvaceae</taxon>
        <taxon>Aphanomyces</taxon>
    </lineage>
</organism>
<dbReference type="OrthoDB" id="167398at2759"/>
<keyword evidence="1" id="KW-1133">Transmembrane helix</keyword>
<protein>
    <submittedName>
        <fullName evidence="3">Aste57867_3302 protein</fullName>
    </submittedName>
</protein>
<keyword evidence="1" id="KW-0812">Transmembrane</keyword>
<sequence>MHYRHDASLFNLAGYAICTARGSAQVVLFNGFLLLWPVMTRLHYLVSKHTPLARLFLLQHRVLFHITYGLMSYVAGWVHKPDLWPRRAEDFYGVLQPHPAQSH</sequence>
<reference evidence="2" key="2">
    <citation type="submission" date="2019-06" db="EMBL/GenBank/DDBJ databases">
        <title>Genomics analysis of Aphanomyces spp. identifies a new class of oomycete effector associated with host adaptation.</title>
        <authorList>
            <person name="Gaulin E."/>
        </authorList>
    </citation>
    <scope>NUCLEOTIDE SEQUENCE</scope>
    <source>
        <strain evidence="2">CBS 578.67</strain>
    </source>
</reference>
<accession>A0A485KEV9</accession>
<name>A0A485KEV9_9STRA</name>
<dbReference type="EMBL" id="CAADRA010000549">
    <property type="protein sequence ID" value="VFT80472.1"/>
    <property type="molecule type" value="Genomic_DNA"/>
</dbReference>
<evidence type="ECO:0000313" key="4">
    <source>
        <dbReference type="Proteomes" id="UP000332933"/>
    </source>
</evidence>